<dbReference type="AlphaFoldDB" id="A0A3P3EM16"/>
<evidence type="ECO:0000313" key="2">
    <source>
        <dbReference type="Proteomes" id="UP000273786"/>
    </source>
</evidence>
<reference evidence="1 2" key="1">
    <citation type="submission" date="2018-11" db="EMBL/GenBank/DDBJ databases">
        <title>the genome of Mesorhizobium tamadayense DSM 28320.</title>
        <authorList>
            <person name="Gao J."/>
        </authorList>
    </citation>
    <scope>NUCLEOTIDE SEQUENCE [LARGE SCALE GENOMIC DNA]</scope>
    <source>
        <strain evidence="1 2">DSM 28320</strain>
    </source>
</reference>
<keyword evidence="2" id="KW-1185">Reference proteome</keyword>
<protein>
    <recommendedName>
        <fullName evidence="3">HRDC domain-containing protein</fullName>
    </recommendedName>
</protein>
<organism evidence="1 2">
    <name type="scientific">Mesorhizobium tamadayense</name>
    <dbReference type="NCBI Taxonomy" id="425306"/>
    <lineage>
        <taxon>Bacteria</taxon>
        <taxon>Pseudomonadati</taxon>
        <taxon>Pseudomonadota</taxon>
        <taxon>Alphaproteobacteria</taxon>
        <taxon>Hyphomicrobiales</taxon>
        <taxon>Phyllobacteriaceae</taxon>
        <taxon>Mesorhizobium</taxon>
    </lineage>
</organism>
<dbReference type="EMBL" id="RQXT01000104">
    <property type="protein sequence ID" value="RRH87450.1"/>
    <property type="molecule type" value="Genomic_DNA"/>
</dbReference>
<evidence type="ECO:0008006" key="3">
    <source>
        <dbReference type="Google" id="ProtNLM"/>
    </source>
</evidence>
<sequence>MRWFHNFDGALRASEDKDAARRPIVGFRRTIAAEEDIVGIAEQGIRPFGPVNGVGEAKLKEFGEIFLSAIAARQSGT</sequence>
<name>A0A3P3EM16_9HYPH</name>
<accession>A0A3P3EM16</accession>
<gene>
    <name evidence="1" type="ORF">EH240_36170</name>
</gene>
<evidence type="ECO:0000313" key="1">
    <source>
        <dbReference type="EMBL" id="RRH87450.1"/>
    </source>
</evidence>
<comment type="caution">
    <text evidence="1">The sequence shown here is derived from an EMBL/GenBank/DDBJ whole genome shotgun (WGS) entry which is preliminary data.</text>
</comment>
<dbReference type="OrthoDB" id="5457915at2"/>
<proteinExistence type="predicted"/>
<dbReference type="Proteomes" id="UP000273786">
    <property type="component" value="Unassembled WGS sequence"/>
</dbReference>
<dbReference type="RefSeq" id="WP_125007129.1">
    <property type="nucleotide sequence ID" value="NZ_RQXT01000104.1"/>
</dbReference>